<protein>
    <recommendedName>
        <fullName evidence="4">DUF4179 domain-containing protein</fullName>
    </recommendedName>
</protein>
<evidence type="ECO:0008006" key="4">
    <source>
        <dbReference type="Google" id="ProtNLM"/>
    </source>
</evidence>
<accession>A0ABP8DL54</accession>
<reference evidence="3" key="1">
    <citation type="journal article" date="2019" name="Int. J. Syst. Evol. Microbiol.">
        <title>The Global Catalogue of Microorganisms (GCM) 10K type strain sequencing project: providing services to taxonomists for standard genome sequencing and annotation.</title>
        <authorList>
            <consortium name="The Broad Institute Genomics Platform"/>
            <consortium name="The Broad Institute Genome Sequencing Center for Infectious Disease"/>
            <person name="Wu L."/>
            <person name="Ma J."/>
        </authorList>
    </citation>
    <scope>NUCLEOTIDE SEQUENCE [LARGE SCALE GENOMIC DNA]</scope>
    <source>
        <strain evidence="3">JCM 17441</strain>
    </source>
</reference>
<dbReference type="RefSeq" id="WP_345135691.1">
    <property type="nucleotide sequence ID" value="NZ_BAABAT010000032.1"/>
</dbReference>
<evidence type="ECO:0000313" key="3">
    <source>
        <dbReference type="Proteomes" id="UP001500620"/>
    </source>
</evidence>
<name>A0ABP8DL54_9ACTN</name>
<evidence type="ECO:0000256" key="1">
    <source>
        <dbReference type="SAM" id="Phobius"/>
    </source>
</evidence>
<keyword evidence="3" id="KW-1185">Reference proteome</keyword>
<comment type="caution">
    <text evidence="2">The sequence shown here is derived from an EMBL/GenBank/DDBJ whole genome shotgun (WGS) entry which is preliminary data.</text>
</comment>
<keyword evidence="1" id="KW-0812">Transmembrane</keyword>
<proteinExistence type="predicted"/>
<gene>
    <name evidence="2" type="ORF">GCM10022255_080560</name>
</gene>
<keyword evidence="1" id="KW-0472">Membrane</keyword>
<organism evidence="2 3">
    <name type="scientific">Dactylosporangium darangshiense</name>
    <dbReference type="NCBI Taxonomy" id="579108"/>
    <lineage>
        <taxon>Bacteria</taxon>
        <taxon>Bacillati</taxon>
        <taxon>Actinomycetota</taxon>
        <taxon>Actinomycetes</taxon>
        <taxon>Micromonosporales</taxon>
        <taxon>Micromonosporaceae</taxon>
        <taxon>Dactylosporangium</taxon>
    </lineage>
</organism>
<feature type="transmembrane region" description="Helical" evidence="1">
    <location>
        <begin position="39"/>
        <end position="60"/>
    </location>
</feature>
<keyword evidence="1" id="KW-1133">Transmembrane helix</keyword>
<dbReference type="Proteomes" id="UP001500620">
    <property type="component" value="Unassembled WGS sequence"/>
</dbReference>
<sequence length="353" mass="36996">MRSDLAELLREARTAVPPPRFDIEDAVAAGRRRRMRRRAGWAGTTGAATLALGLAATVLAPHLGRSPDPVAGSASPRTPQFAFPADPLIGNIQAADLEGTLRMSGTVLVAPTFQAALVTRPDLPGVRIEDDGTRHEYGIAAAVVVVYRPGAFDAAAFTGGEPVSVDGRPGRYLTSYQIGTGRPGGPAVAWQYAEYAWAVIAATDQRPAPSLEQLLGLAVALRSGEPRVPSLAFRLGTVPAGFTVQAAGTADPGLTVSLPGESFVSLVNPGGQEIALTLHPSWWGEHHGTAGEASCPQQGLCYTTSPDGKWQVEADGRQEAGDDELLAMLRSITFADPANPYTWFPLTTAVPSS</sequence>
<dbReference type="EMBL" id="BAABAT010000032">
    <property type="protein sequence ID" value="GAA4258737.1"/>
    <property type="molecule type" value="Genomic_DNA"/>
</dbReference>
<evidence type="ECO:0000313" key="2">
    <source>
        <dbReference type="EMBL" id="GAA4258737.1"/>
    </source>
</evidence>